<evidence type="ECO:0000313" key="3">
    <source>
        <dbReference type="Proteomes" id="UP001055101"/>
    </source>
</evidence>
<protein>
    <recommendedName>
        <fullName evidence="4">VanZ family protein</fullName>
    </recommendedName>
</protein>
<sequence>MLKLARLMCWTLVAALVFVTLAPIGLRPVVTQDADIERALAYALLGFLLALAYPRHWLLAFCAGIGIAAGLEFGQVFTASRHGRLADFVVKAAAAGIGVVAAQGLLALRSRWTRRRVCPGE</sequence>
<feature type="transmembrane region" description="Helical" evidence="1">
    <location>
        <begin position="36"/>
        <end position="53"/>
    </location>
</feature>
<keyword evidence="1" id="KW-0472">Membrane</keyword>
<proteinExistence type="predicted"/>
<evidence type="ECO:0000256" key="1">
    <source>
        <dbReference type="SAM" id="Phobius"/>
    </source>
</evidence>
<dbReference type="PIRSF" id="PIRSF033367">
    <property type="entry name" value="UCP033367_VanZ"/>
    <property type="match status" value="1"/>
</dbReference>
<feature type="transmembrane region" description="Helical" evidence="1">
    <location>
        <begin position="7"/>
        <end position="30"/>
    </location>
</feature>
<comment type="caution">
    <text evidence="2">The sequence shown here is derived from an EMBL/GenBank/DDBJ whole genome shotgun (WGS) entry which is preliminary data.</text>
</comment>
<gene>
    <name evidence="2" type="ORF">EKPJFOCH_3642</name>
</gene>
<reference evidence="2" key="2">
    <citation type="submission" date="2021-08" db="EMBL/GenBank/DDBJ databases">
        <authorList>
            <person name="Tani A."/>
            <person name="Ola A."/>
            <person name="Ogura Y."/>
            <person name="Katsura K."/>
            <person name="Hayashi T."/>
        </authorList>
    </citation>
    <scope>NUCLEOTIDE SEQUENCE</scope>
    <source>
        <strain evidence="2">DSM 23674</strain>
    </source>
</reference>
<keyword evidence="1" id="KW-0812">Transmembrane</keyword>
<keyword evidence="1" id="KW-1133">Transmembrane helix</keyword>
<dbReference type="InterPro" id="IPR017015">
    <property type="entry name" value="UCP033367_VanZ"/>
</dbReference>
<organism evidence="2 3">
    <name type="scientific">Methylobacterium thuringiense</name>
    <dbReference type="NCBI Taxonomy" id="1003091"/>
    <lineage>
        <taxon>Bacteria</taxon>
        <taxon>Pseudomonadati</taxon>
        <taxon>Pseudomonadota</taxon>
        <taxon>Alphaproteobacteria</taxon>
        <taxon>Hyphomicrobiales</taxon>
        <taxon>Methylobacteriaceae</taxon>
        <taxon>Methylobacterium</taxon>
    </lineage>
</organism>
<evidence type="ECO:0000313" key="2">
    <source>
        <dbReference type="EMBL" id="GJE57130.1"/>
    </source>
</evidence>
<feature type="transmembrane region" description="Helical" evidence="1">
    <location>
        <begin position="89"/>
        <end position="108"/>
    </location>
</feature>
<dbReference type="EMBL" id="BPRA01000017">
    <property type="protein sequence ID" value="GJE57130.1"/>
    <property type="molecule type" value="Genomic_DNA"/>
</dbReference>
<accession>A0ABQ4TP27</accession>
<name>A0ABQ4TP27_9HYPH</name>
<dbReference type="RefSeq" id="WP_147816643.1">
    <property type="nucleotide sequence ID" value="NZ_BPRA01000017.1"/>
</dbReference>
<reference evidence="2" key="1">
    <citation type="journal article" date="2021" name="Front. Microbiol.">
        <title>Comprehensive Comparative Genomics and Phenotyping of Methylobacterium Species.</title>
        <authorList>
            <person name="Alessa O."/>
            <person name="Ogura Y."/>
            <person name="Fujitani Y."/>
            <person name="Takami H."/>
            <person name="Hayashi T."/>
            <person name="Sahin N."/>
            <person name="Tani A."/>
        </authorList>
    </citation>
    <scope>NUCLEOTIDE SEQUENCE</scope>
    <source>
        <strain evidence="2">DSM 23674</strain>
    </source>
</reference>
<evidence type="ECO:0008006" key="4">
    <source>
        <dbReference type="Google" id="ProtNLM"/>
    </source>
</evidence>
<feature type="transmembrane region" description="Helical" evidence="1">
    <location>
        <begin position="58"/>
        <end position="77"/>
    </location>
</feature>
<dbReference type="Proteomes" id="UP001055101">
    <property type="component" value="Unassembled WGS sequence"/>
</dbReference>
<keyword evidence="3" id="KW-1185">Reference proteome</keyword>